<gene>
    <name evidence="2" type="ORF">HKN21_03150</name>
</gene>
<evidence type="ECO:0000256" key="1">
    <source>
        <dbReference type="SAM" id="SignalP"/>
    </source>
</evidence>
<evidence type="ECO:0000313" key="3">
    <source>
        <dbReference type="Proteomes" id="UP000547674"/>
    </source>
</evidence>
<name>A0A7Y2H190_UNCEI</name>
<comment type="caution">
    <text evidence="2">The sequence shown here is derived from an EMBL/GenBank/DDBJ whole genome shotgun (WGS) entry which is preliminary data.</text>
</comment>
<dbReference type="EMBL" id="JABDJR010000117">
    <property type="protein sequence ID" value="NNF05735.1"/>
    <property type="molecule type" value="Genomic_DNA"/>
</dbReference>
<dbReference type="Proteomes" id="UP000547674">
    <property type="component" value="Unassembled WGS sequence"/>
</dbReference>
<sequence length="124" mass="13526">MKTLLILLILAAACTFPANAQTSAPDSLMEALQGEDLEFFDPDLFVFPTARRDSIFAAWDSVGYKDMRDAQDAATRVFRWNLSRAENLGSFNRTEGFVGGLALELQPIGRNGPRISGELGRASG</sequence>
<evidence type="ECO:0000313" key="2">
    <source>
        <dbReference type="EMBL" id="NNF05735.1"/>
    </source>
</evidence>
<protein>
    <submittedName>
        <fullName evidence="2">Uncharacterized protein</fullName>
    </submittedName>
</protein>
<feature type="chain" id="PRO_5031174774" evidence="1">
    <location>
        <begin position="21"/>
        <end position="124"/>
    </location>
</feature>
<proteinExistence type="predicted"/>
<dbReference type="AlphaFoldDB" id="A0A7Y2H190"/>
<feature type="non-terminal residue" evidence="2">
    <location>
        <position position="124"/>
    </location>
</feature>
<organism evidence="2 3">
    <name type="scientific">Eiseniibacteriota bacterium</name>
    <dbReference type="NCBI Taxonomy" id="2212470"/>
    <lineage>
        <taxon>Bacteria</taxon>
        <taxon>Candidatus Eiseniibacteriota</taxon>
    </lineage>
</organism>
<feature type="signal peptide" evidence="1">
    <location>
        <begin position="1"/>
        <end position="20"/>
    </location>
</feature>
<keyword evidence="1" id="KW-0732">Signal</keyword>
<reference evidence="2 3" key="1">
    <citation type="submission" date="2020-03" db="EMBL/GenBank/DDBJ databases">
        <title>Metabolic flexibility allows generalist bacteria to become dominant in a frequently disturbed ecosystem.</title>
        <authorList>
            <person name="Chen Y.-J."/>
            <person name="Leung P.M."/>
            <person name="Bay S.K."/>
            <person name="Hugenholtz P."/>
            <person name="Kessler A.J."/>
            <person name="Shelley G."/>
            <person name="Waite D.W."/>
            <person name="Cook P.L."/>
            <person name="Greening C."/>
        </authorList>
    </citation>
    <scope>NUCLEOTIDE SEQUENCE [LARGE SCALE GENOMIC DNA]</scope>
    <source>
        <strain evidence="2">SS_bin_28</strain>
    </source>
</reference>
<accession>A0A7Y2H190</accession>